<dbReference type="Proteomes" id="UP000030686">
    <property type="component" value="Unassembled WGS sequence"/>
</dbReference>
<dbReference type="EMBL" id="HG792020">
    <property type="protein sequence ID" value="CDM37231.1"/>
    <property type="molecule type" value="Genomic_DNA"/>
</dbReference>
<evidence type="ECO:0000313" key="1">
    <source>
        <dbReference type="EMBL" id="CDM37231.1"/>
    </source>
</evidence>
<sequence>MSLFFASQTRINGHNTYPRKGDPSSPLYIQCGIV</sequence>
<reference evidence="1" key="1">
    <citation type="journal article" date="2014" name="Nat. Commun.">
        <title>Multiple recent horizontal transfers of a large genomic region in cheese making fungi.</title>
        <authorList>
            <person name="Cheeseman K."/>
            <person name="Ropars J."/>
            <person name="Renault P."/>
            <person name="Dupont J."/>
            <person name="Gouzy J."/>
            <person name="Branca A."/>
            <person name="Abraham A.L."/>
            <person name="Ceppi M."/>
            <person name="Conseiller E."/>
            <person name="Debuchy R."/>
            <person name="Malagnac F."/>
            <person name="Goarin A."/>
            <person name="Silar P."/>
            <person name="Lacoste S."/>
            <person name="Sallet E."/>
            <person name="Bensimon A."/>
            <person name="Giraud T."/>
            <person name="Brygoo Y."/>
        </authorList>
    </citation>
    <scope>NUCLEOTIDE SEQUENCE [LARGE SCALE GENOMIC DNA]</scope>
    <source>
        <strain evidence="1">FM164</strain>
    </source>
</reference>
<name>W6QMP9_PENRF</name>
<evidence type="ECO:0000313" key="2">
    <source>
        <dbReference type="Proteomes" id="UP000030686"/>
    </source>
</evidence>
<dbReference type="AlphaFoldDB" id="W6QMP9"/>
<gene>
    <name evidence="1" type="ORF">PROQFM164_S06g000192</name>
</gene>
<keyword evidence="2" id="KW-1185">Reference proteome</keyword>
<accession>W6QMP9</accession>
<protein>
    <submittedName>
        <fullName evidence="1">Uncharacterized protein</fullName>
    </submittedName>
</protein>
<proteinExistence type="predicted"/>
<organism evidence="1 2">
    <name type="scientific">Penicillium roqueforti (strain FM164)</name>
    <dbReference type="NCBI Taxonomy" id="1365484"/>
    <lineage>
        <taxon>Eukaryota</taxon>
        <taxon>Fungi</taxon>
        <taxon>Dikarya</taxon>
        <taxon>Ascomycota</taxon>
        <taxon>Pezizomycotina</taxon>
        <taxon>Eurotiomycetes</taxon>
        <taxon>Eurotiomycetidae</taxon>
        <taxon>Eurotiales</taxon>
        <taxon>Aspergillaceae</taxon>
        <taxon>Penicillium</taxon>
    </lineage>
</organism>